<sequence>MQLTTLIVLALSSTLQLMRPAIASTTRAPNPLILPTIRPVCLLPPVCAARSPRVCGRLANGMCRRFRNICELLDVNRRDVSASNKLTYTHTQERDCRRVRNVGAALANWCHQDCPRRPVACRRTPRAEEICVRSRNLKLCKVLANRCQLLNNNCHTRPRNNWLPAQRRLCGQMQVGDKARACRTLLPTNGPDVTISPPVLPRPPTSTTRRPLSNGTVTAG</sequence>
<dbReference type="RefSeq" id="XP_023169386.1">
    <property type="nucleotide sequence ID" value="XM_023313618.2"/>
</dbReference>
<organism evidence="3 4">
    <name type="scientific">Drosophila hydei</name>
    <name type="common">Fruit fly</name>
    <dbReference type="NCBI Taxonomy" id="7224"/>
    <lineage>
        <taxon>Eukaryota</taxon>
        <taxon>Metazoa</taxon>
        <taxon>Ecdysozoa</taxon>
        <taxon>Arthropoda</taxon>
        <taxon>Hexapoda</taxon>
        <taxon>Insecta</taxon>
        <taxon>Pterygota</taxon>
        <taxon>Neoptera</taxon>
        <taxon>Endopterygota</taxon>
        <taxon>Diptera</taxon>
        <taxon>Brachycera</taxon>
        <taxon>Muscomorpha</taxon>
        <taxon>Ephydroidea</taxon>
        <taxon>Drosophilidae</taxon>
        <taxon>Drosophila</taxon>
    </lineage>
</organism>
<accession>A0A6J1LZ16</accession>
<name>A0A6J1LZ16_DROHY</name>
<reference evidence="4" key="1">
    <citation type="submission" date="2025-08" db="UniProtKB">
        <authorList>
            <consortium name="RefSeq"/>
        </authorList>
    </citation>
    <scope>IDENTIFICATION</scope>
    <source>
        <strain evidence="4">15085-1641.00</strain>
        <tissue evidence="4">Whole body</tissue>
    </source>
</reference>
<evidence type="ECO:0000313" key="4">
    <source>
        <dbReference type="RefSeq" id="XP_023169386.1"/>
    </source>
</evidence>
<dbReference type="GeneID" id="111598397"/>
<dbReference type="Proteomes" id="UP000504633">
    <property type="component" value="Unplaced"/>
</dbReference>
<evidence type="ECO:0000313" key="3">
    <source>
        <dbReference type="Proteomes" id="UP000504633"/>
    </source>
</evidence>
<dbReference type="OrthoDB" id="8037742at2759"/>
<feature type="signal peptide" evidence="2">
    <location>
        <begin position="1"/>
        <end position="23"/>
    </location>
</feature>
<protein>
    <submittedName>
        <fullName evidence="4">Uncharacterized protein LOC111598397</fullName>
    </submittedName>
</protein>
<evidence type="ECO:0000256" key="2">
    <source>
        <dbReference type="SAM" id="SignalP"/>
    </source>
</evidence>
<gene>
    <name evidence="4" type="primary">LOC111598397</name>
</gene>
<dbReference type="AlphaFoldDB" id="A0A6J1LZ16"/>
<dbReference type="KEGG" id="dhe:111598397"/>
<keyword evidence="3" id="KW-1185">Reference proteome</keyword>
<proteinExistence type="predicted"/>
<feature type="chain" id="PRO_5027075121" evidence="2">
    <location>
        <begin position="24"/>
        <end position="220"/>
    </location>
</feature>
<feature type="region of interest" description="Disordered" evidence="1">
    <location>
        <begin position="192"/>
        <end position="220"/>
    </location>
</feature>
<dbReference type="OMA" id="RNNWHRT"/>
<evidence type="ECO:0000256" key="1">
    <source>
        <dbReference type="SAM" id="MobiDB-lite"/>
    </source>
</evidence>
<keyword evidence="2" id="KW-0732">Signal</keyword>